<dbReference type="AlphaFoldDB" id="A0A6J4QLX0"/>
<dbReference type="EMBL" id="CADCVB010000165">
    <property type="protein sequence ID" value="CAA9441169.1"/>
    <property type="molecule type" value="Genomic_DNA"/>
</dbReference>
<evidence type="ECO:0000313" key="2">
    <source>
        <dbReference type="EMBL" id="CAA9441169.1"/>
    </source>
</evidence>
<feature type="region of interest" description="Disordered" evidence="1">
    <location>
        <begin position="50"/>
        <end position="72"/>
    </location>
</feature>
<protein>
    <submittedName>
        <fullName evidence="2">Uncharacterized protein</fullName>
    </submittedName>
</protein>
<feature type="compositionally biased region" description="Basic and acidic residues" evidence="1">
    <location>
        <begin position="53"/>
        <end position="72"/>
    </location>
</feature>
<sequence length="72" mass="7862">MPGEPRPRSGRSGRSLLGIVAYVLVPGERRRRAVGHFRRAGLEALRGVGALARPERPPDGGEAGHRERIEIE</sequence>
<reference evidence="2" key="1">
    <citation type="submission" date="2020-02" db="EMBL/GenBank/DDBJ databases">
        <authorList>
            <person name="Meier V. D."/>
        </authorList>
    </citation>
    <scope>NUCLEOTIDE SEQUENCE</scope>
    <source>
        <strain evidence="2">AVDCRST_MAG78</strain>
    </source>
</reference>
<organism evidence="2">
    <name type="scientific">uncultured Rubrobacteraceae bacterium</name>
    <dbReference type="NCBI Taxonomy" id="349277"/>
    <lineage>
        <taxon>Bacteria</taxon>
        <taxon>Bacillati</taxon>
        <taxon>Actinomycetota</taxon>
        <taxon>Rubrobacteria</taxon>
        <taxon>Rubrobacterales</taxon>
        <taxon>Rubrobacteraceae</taxon>
        <taxon>environmental samples</taxon>
    </lineage>
</organism>
<proteinExistence type="predicted"/>
<gene>
    <name evidence="2" type="ORF">AVDCRST_MAG78-2451</name>
</gene>
<evidence type="ECO:0000256" key="1">
    <source>
        <dbReference type="SAM" id="MobiDB-lite"/>
    </source>
</evidence>
<accession>A0A6J4QLX0</accession>
<name>A0A6J4QLX0_9ACTN</name>